<sequence>MKRPSFARDYGFSAAMTARDVQPRARLDVLFEELRDLFSGAGNTPPVALMGGGDPHIAIRTGSRNISARVTIDAENGLYVFCELDRTAGIVLATASEERLIDEIVAHLSAGDDDLVPRTIDSAVGILVGQTMEDVERKLILQTLRHCSGNLTHTAFMLGISLTALCRKLAVYFPDTAKDLSKGTTDVARRAEGDRR</sequence>
<dbReference type="InterPro" id="IPR002197">
    <property type="entry name" value="HTH_Fis"/>
</dbReference>
<comment type="caution">
    <text evidence="2">The sequence shown here is derived from an EMBL/GenBank/DDBJ whole genome shotgun (WGS) entry which is preliminary data.</text>
</comment>
<dbReference type="GO" id="GO:0043565">
    <property type="term" value="F:sequence-specific DNA binding"/>
    <property type="evidence" value="ECO:0007669"/>
    <property type="project" value="InterPro"/>
</dbReference>
<organism evidence="2 3">
    <name type="scientific">Rhizobium rhizogenes NBRC 13257</name>
    <dbReference type="NCBI Taxonomy" id="1220581"/>
    <lineage>
        <taxon>Bacteria</taxon>
        <taxon>Pseudomonadati</taxon>
        <taxon>Pseudomonadota</taxon>
        <taxon>Alphaproteobacteria</taxon>
        <taxon>Hyphomicrobiales</taxon>
        <taxon>Rhizobiaceae</taxon>
        <taxon>Rhizobium/Agrobacterium group</taxon>
        <taxon>Rhizobium</taxon>
    </lineage>
</organism>
<dbReference type="InterPro" id="IPR009057">
    <property type="entry name" value="Homeodomain-like_sf"/>
</dbReference>
<dbReference type="Proteomes" id="UP000026941">
    <property type="component" value="Unassembled WGS sequence"/>
</dbReference>
<accession>A0AA87UA66</accession>
<proteinExistence type="predicted"/>
<protein>
    <recommendedName>
        <fullName evidence="1">DNA binding HTH domain-containing protein</fullName>
    </recommendedName>
</protein>
<reference evidence="2 3" key="1">
    <citation type="submission" date="2014-05" db="EMBL/GenBank/DDBJ databases">
        <title>Whole genome shotgun sequence of Rhizobium rhizogenes NBRC 13257.</title>
        <authorList>
            <person name="Katano-Makiyama Y."/>
            <person name="Hosoyama A."/>
            <person name="Hashimoto M."/>
            <person name="Hosoyama Y."/>
            <person name="Noguchi M."/>
            <person name="Tsuchikane K."/>
            <person name="Kimura A."/>
            <person name="Ohji S."/>
            <person name="Ichikawa N."/>
            <person name="Yamazoe A."/>
            <person name="Fujita N."/>
        </authorList>
    </citation>
    <scope>NUCLEOTIDE SEQUENCE [LARGE SCALE GENOMIC DNA]</scope>
    <source>
        <strain evidence="2 3">NBRC 13257</strain>
    </source>
</reference>
<dbReference type="AlphaFoldDB" id="A0AA87UA66"/>
<dbReference type="Gene3D" id="1.10.10.60">
    <property type="entry name" value="Homeodomain-like"/>
    <property type="match status" value="1"/>
</dbReference>
<evidence type="ECO:0000313" key="3">
    <source>
        <dbReference type="Proteomes" id="UP000026941"/>
    </source>
</evidence>
<dbReference type="EMBL" id="BAYX01000008">
    <property type="protein sequence ID" value="GAJ94273.1"/>
    <property type="molecule type" value="Genomic_DNA"/>
</dbReference>
<dbReference type="Pfam" id="PF02954">
    <property type="entry name" value="HTH_8"/>
    <property type="match status" value="1"/>
</dbReference>
<feature type="domain" description="DNA binding HTH" evidence="1">
    <location>
        <begin position="131"/>
        <end position="170"/>
    </location>
</feature>
<dbReference type="RefSeq" id="WP_012650721.1">
    <property type="nucleotide sequence ID" value="NZ_BAYX01000008.1"/>
</dbReference>
<name>A0AA87UA66_RHIRH</name>
<evidence type="ECO:0000313" key="2">
    <source>
        <dbReference type="EMBL" id="GAJ94273.1"/>
    </source>
</evidence>
<evidence type="ECO:0000259" key="1">
    <source>
        <dbReference type="Pfam" id="PF02954"/>
    </source>
</evidence>
<gene>
    <name evidence="2" type="ORF">RRH01S_08_00100</name>
</gene>
<dbReference type="SUPFAM" id="SSF46689">
    <property type="entry name" value="Homeodomain-like"/>
    <property type="match status" value="1"/>
</dbReference>